<accession>A0ABN9WHT5</accession>
<comment type="caution">
    <text evidence="2">The sequence shown here is derived from an EMBL/GenBank/DDBJ whole genome shotgun (WGS) entry which is preliminary data.</text>
</comment>
<sequence length="162" mass="16804">MAATTLGCERPRNQDTAATNSATRRPGSTLSRQRSATRRRIGCNSAVLGATCRAVPAQRLSAARAAPGALQASSTAEVRPDGFLSSQRSACDRAAIHSPPVEPASLATIRNFAALAMNDALAKTSASSSNPSMAATLIRGPFPGQRTKFFMHLASRSSHPGG</sequence>
<protein>
    <submittedName>
        <fullName evidence="2">Uncharacterized protein</fullName>
    </submittedName>
</protein>
<evidence type="ECO:0000313" key="2">
    <source>
        <dbReference type="EMBL" id="CAK0886033.1"/>
    </source>
</evidence>
<organism evidence="2 3">
    <name type="scientific">Prorocentrum cordatum</name>
    <dbReference type="NCBI Taxonomy" id="2364126"/>
    <lineage>
        <taxon>Eukaryota</taxon>
        <taxon>Sar</taxon>
        <taxon>Alveolata</taxon>
        <taxon>Dinophyceae</taxon>
        <taxon>Prorocentrales</taxon>
        <taxon>Prorocentraceae</taxon>
        <taxon>Prorocentrum</taxon>
    </lineage>
</organism>
<proteinExistence type="predicted"/>
<dbReference type="Proteomes" id="UP001189429">
    <property type="component" value="Unassembled WGS sequence"/>
</dbReference>
<gene>
    <name evidence="2" type="ORF">PCOR1329_LOCUS67479</name>
</gene>
<feature type="compositionally biased region" description="Polar residues" evidence="1">
    <location>
        <begin position="14"/>
        <end position="34"/>
    </location>
</feature>
<evidence type="ECO:0000256" key="1">
    <source>
        <dbReference type="SAM" id="MobiDB-lite"/>
    </source>
</evidence>
<feature type="non-terminal residue" evidence="2">
    <location>
        <position position="162"/>
    </location>
</feature>
<keyword evidence="3" id="KW-1185">Reference proteome</keyword>
<evidence type="ECO:0000313" key="3">
    <source>
        <dbReference type="Proteomes" id="UP001189429"/>
    </source>
</evidence>
<dbReference type="EMBL" id="CAUYUJ010018748">
    <property type="protein sequence ID" value="CAK0886033.1"/>
    <property type="molecule type" value="Genomic_DNA"/>
</dbReference>
<reference evidence="2" key="1">
    <citation type="submission" date="2023-10" db="EMBL/GenBank/DDBJ databases">
        <authorList>
            <person name="Chen Y."/>
            <person name="Shah S."/>
            <person name="Dougan E. K."/>
            <person name="Thang M."/>
            <person name="Chan C."/>
        </authorList>
    </citation>
    <scope>NUCLEOTIDE SEQUENCE [LARGE SCALE GENOMIC DNA]</scope>
</reference>
<name>A0ABN9WHT5_9DINO</name>
<feature type="region of interest" description="Disordered" evidence="1">
    <location>
        <begin position="1"/>
        <end position="38"/>
    </location>
</feature>